<accession>A0A1D1WC68</accession>
<keyword evidence="1" id="KW-1133">Transmembrane helix</keyword>
<dbReference type="AlphaFoldDB" id="A0A1D1WC68"/>
<gene>
    <name evidence="2" type="primary">RvY_19255-1</name>
    <name evidence="2" type="synonym">RvY_19255.1</name>
    <name evidence="2" type="ORF">RvY_19255</name>
</gene>
<evidence type="ECO:0000313" key="3">
    <source>
        <dbReference type="Proteomes" id="UP000186922"/>
    </source>
</evidence>
<dbReference type="EMBL" id="BDGG01000027">
    <property type="protein sequence ID" value="GAV09769.1"/>
    <property type="molecule type" value="Genomic_DNA"/>
</dbReference>
<feature type="transmembrane region" description="Helical" evidence="1">
    <location>
        <begin position="172"/>
        <end position="192"/>
    </location>
</feature>
<keyword evidence="1" id="KW-0812">Transmembrane</keyword>
<feature type="transmembrane region" description="Helical" evidence="1">
    <location>
        <begin position="51"/>
        <end position="72"/>
    </location>
</feature>
<evidence type="ECO:0000256" key="1">
    <source>
        <dbReference type="SAM" id="Phobius"/>
    </source>
</evidence>
<feature type="transmembrane region" description="Helical" evidence="1">
    <location>
        <begin position="122"/>
        <end position="145"/>
    </location>
</feature>
<protein>
    <submittedName>
        <fullName evidence="2">Uncharacterized protein</fullName>
    </submittedName>
</protein>
<organism evidence="2 3">
    <name type="scientific">Ramazzottius varieornatus</name>
    <name type="common">Water bear</name>
    <name type="synonym">Tardigrade</name>
    <dbReference type="NCBI Taxonomy" id="947166"/>
    <lineage>
        <taxon>Eukaryota</taxon>
        <taxon>Metazoa</taxon>
        <taxon>Ecdysozoa</taxon>
        <taxon>Tardigrada</taxon>
        <taxon>Eutardigrada</taxon>
        <taxon>Parachela</taxon>
        <taxon>Hypsibioidea</taxon>
        <taxon>Ramazzottiidae</taxon>
        <taxon>Ramazzottius</taxon>
    </lineage>
</organism>
<proteinExistence type="predicted"/>
<name>A0A1D1WC68_RAMVA</name>
<feature type="transmembrane region" description="Helical" evidence="1">
    <location>
        <begin position="78"/>
        <end position="101"/>
    </location>
</feature>
<dbReference type="Proteomes" id="UP000186922">
    <property type="component" value="Unassembled WGS sequence"/>
</dbReference>
<keyword evidence="3" id="KW-1185">Reference proteome</keyword>
<evidence type="ECO:0000313" key="2">
    <source>
        <dbReference type="EMBL" id="GAV09769.1"/>
    </source>
</evidence>
<keyword evidence="1" id="KW-0472">Membrane</keyword>
<reference evidence="2 3" key="1">
    <citation type="journal article" date="2016" name="Nat. Commun.">
        <title>Extremotolerant tardigrade genome and improved radiotolerance of human cultured cells by tardigrade-unique protein.</title>
        <authorList>
            <person name="Hashimoto T."/>
            <person name="Horikawa D.D."/>
            <person name="Saito Y."/>
            <person name="Kuwahara H."/>
            <person name="Kozuka-Hata H."/>
            <person name="Shin-I T."/>
            <person name="Minakuchi Y."/>
            <person name="Ohishi K."/>
            <person name="Motoyama A."/>
            <person name="Aizu T."/>
            <person name="Enomoto A."/>
            <person name="Kondo K."/>
            <person name="Tanaka S."/>
            <person name="Hara Y."/>
            <person name="Koshikawa S."/>
            <person name="Sagara H."/>
            <person name="Miura T."/>
            <person name="Yokobori S."/>
            <person name="Miyagawa K."/>
            <person name="Suzuki Y."/>
            <person name="Kubo T."/>
            <person name="Oyama M."/>
            <person name="Kohara Y."/>
            <person name="Fujiyama A."/>
            <person name="Arakawa K."/>
            <person name="Katayama T."/>
            <person name="Toyoda A."/>
            <person name="Kunieda T."/>
        </authorList>
    </citation>
    <scope>NUCLEOTIDE SEQUENCE [LARGE SCALE GENOMIC DNA]</scope>
    <source>
        <strain evidence="2 3">YOKOZUNA-1</strain>
    </source>
</reference>
<comment type="caution">
    <text evidence="2">The sequence shown here is derived from an EMBL/GenBank/DDBJ whole genome shotgun (WGS) entry which is preliminary data.</text>
</comment>
<sequence length="286" mass="31041">MSFPTGTVPLPLPIILPTVPDPAESPPARPCRANLLVGNIQRSFEMTSPGLGALITHFIIGGLAMGMCSVVKVVPLMLIVMGGWAFLCGLIGILFCIPFFYNDTDRFRLMDFWSAAAILSKTYSLTTTVAIALSISAAVQGSMLYNRGTGWVVTFDTASVLYLRQATIARNAGWSAIGLGTAATVANFILLMRTFNLCQLSSYIQVRTRSTMTRQGIPAIGVRYIHYHPHSGHRIALQMHNMPRLPPVIDPPPAYDIVIENDEPPPEYKLAVEIPVAATPSSAQLK</sequence>